<reference evidence="2" key="1">
    <citation type="submission" date="2016-10" db="EMBL/GenBank/DDBJ databases">
        <authorList>
            <person name="Wibberg D."/>
        </authorList>
    </citation>
    <scope>NUCLEOTIDE SEQUENCE [LARGE SCALE GENOMIC DNA]</scope>
</reference>
<dbReference type="STRING" id="1907666.DSM25559_2284"/>
<name>A0A1R3TMQ6_9HYPH</name>
<evidence type="ECO:0000313" key="2">
    <source>
        <dbReference type="Proteomes" id="UP000187891"/>
    </source>
</evidence>
<accession>A0A1R3TMQ6</accession>
<dbReference type="EMBL" id="FMUE01000005">
    <property type="protein sequence ID" value="SCX22881.1"/>
    <property type="molecule type" value="Genomic_DNA"/>
</dbReference>
<evidence type="ECO:0000313" key="1">
    <source>
        <dbReference type="EMBL" id="SCX22881.1"/>
    </source>
</evidence>
<organism evidence="1 2">
    <name type="scientific">Agrobacterium rosae</name>
    <dbReference type="NCBI Taxonomy" id="1972867"/>
    <lineage>
        <taxon>Bacteria</taxon>
        <taxon>Pseudomonadati</taxon>
        <taxon>Pseudomonadota</taxon>
        <taxon>Alphaproteobacteria</taxon>
        <taxon>Hyphomicrobiales</taxon>
        <taxon>Rhizobiaceae</taxon>
        <taxon>Rhizobium/Agrobacterium group</taxon>
        <taxon>Agrobacterium</taxon>
    </lineage>
</organism>
<dbReference type="AlphaFoldDB" id="A0A1R3TMQ6"/>
<dbReference type="Proteomes" id="UP000187891">
    <property type="component" value="Unassembled WGS sequence"/>
</dbReference>
<protein>
    <submittedName>
        <fullName evidence="1">Uncharacterized protein</fullName>
    </submittedName>
</protein>
<gene>
    <name evidence="1" type="ORF">DSM25559_2284</name>
</gene>
<proteinExistence type="predicted"/>
<sequence>MSLTSYRAAPPRVTSVNPEGIYRARANSQSLRLYRRKSPWICRLYPTFAGGKMSSFPGILPWQDTDCVNRISVYASPRNDERPLIAALLYRLGRGLFLFEKILIIMCCDLQTWQRPTLPRLKTEYHWRWGVSRPCSEWERVQPPRNNHQVGKTQQHKLFSRSWRTRRFYLIYTSFCDLSVCFPYRTIVRRALWRAPSAGLWP</sequence>